<organism evidence="1 2">
    <name type="scientific">Echinicola arenosa</name>
    <dbReference type="NCBI Taxonomy" id="2774144"/>
    <lineage>
        <taxon>Bacteria</taxon>
        <taxon>Pseudomonadati</taxon>
        <taxon>Bacteroidota</taxon>
        <taxon>Cytophagia</taxon>
        <taxon>Cytophagales</taxon>
        <taxon>Cyclobacteriaceae</taxon>
        <taxon>Echinicola</taxon>
    </lineage>
</organism>
<keyword evidence="2" id="KW-1185">Reference proteome</keyword>
<dbReference type="EMBL" id="JACYTQ010000003">
    <property type="protein sequence ID" value="MBD8489445.1"/>
    <property type="molecule type" value="Genomic_DNA"/>
</dbReference>
<sequence length="69" mass="7650">MKKTEFIGRSFSALQVLALRNLRSGMAKALACLTANSNQQWVLLTKKKFACAGVDLNFSQKMHSGGVFW</sequence>
<evidence type="ECO:0000313" key="1">
    <source>
        <dbReference type="EMBL" id="MBD8489445.1"/>
    </source>
</evidence>
<proteinExistence type="predicted"/>
<dbReference type="RefSeq" id="WP_192010318.1">
    <property type="nucleotide sequence ID" value="NZ_JACYTQ010000003.1"/>
</dbReference>
<protein>
    <submittedName>
        <fullName evidence="1">Uncharacterized protein</fullName>
    </submittedName>
</protein>
<accession>A0ABR9AL68</accession>
<gene>
    <name evidence="1" type="ORF">IFO69_11885</name>
</gene>
<reference evidence="1 2" key="1">
    <citation type="submission" date="2020-09" db="EMBL/GenBank/DDBJ databases">
        <title>Echinicola sp. CAU 1574 isolated from sand of Sido Beach.</title>
        <authorList>
            <person name="Kim W."/>
        </authorList>
    </citation>
    <scope>NUCLEOTIDE SEQUENCE [LARGE SCALE GENOMIC DNA]</scope>
    <source>
        <strain evidence="1 2">CAU 1574</strain>
    </source>
</reference>
<dbReference type="Proteomes" id="UP000647133">
    <property type="component" value="Unassembled WGS sequence"/>
</dbReference>
<comment type="caution">
    <text evidence="1">The sequence shown here is derived from an EMBL/GenBank/DDBJ whole genome shotgun (WGS) entry which is preliminary data.</text>
</comment>
<name>A0ABR9AL68_9BACT</name>
<evidence type="ECO:0000313" key="2">
    <source>
        <dbReference type="Proteomes" id="UP000647133"/>
    </source>
</evidence>